<dbReference type="RefSeq" id="WP_192763546.1">
    <property type="nucleotide sequence ID" value="NZ_JADBDZ010000001.1"/>
</dbReference>
<dbReference type="Proteomes" id="UP000627838">
    <property type="component" value="Unassembled WGS sequence"/>
</dbReference>
<evidence type="ECO:0000256" key="1">
    <source>
        <dbReference type="SAM" id="SignalP"/>
    </source>
</evidence>
<comment type="caution">
    <text evidence="2">The sequence shown here is derived from an EMBL/GenBank/DDBJ whole genome shotgun (WGS) entry which is preliminary data.</text>
</comment>
<gene>
    <name evidence="2" type="ORF">H4W34_007551</name>
</gene>
<name>A0ABR9K4T8_9ACTN</name>
<feature type="signal peptide" evidence="1">
    <location>
        <begin position="1"/>
        <end position="24"/>
    </location>
</feature>
<evidence type="ECO:0000313" key="3">
    <source>
        <dbReference type="Proteomes" id="UP000627838"/>
    </source>
</evidence>
<dbReference type="PANTHER" id="PTHR43649">
    <property type="entry name" value="ARABINOSE-BINDING PROTEIN-RELATED"/>
    <property type="match status" value="1"/>
</dbReference>
<dbReference type="Pfam" id="PF13416">
    <property type="entry name" value="SBP_bac_8"/>
    <property type="match status" value="1"/>
</dbReference>
<dbReference type="SUPFAM" id="SSF53850">
    <property type="entry name" value="Periplasmic binding protein-like II"/>
    <property type="match status" value="1"/>
</dbReference>
<organism evidence="2 3">
    <name type="scientific">Actinomadura algeriensis</name>
    <dbReference type="NCBI Taxonomy" id="1679523"/>
    <lineage>
        <taxon>Bacteria</taxon>
        <taxon>Bacillati</taxon>
        <taxon>Actinomycetota</taxon>
        <taxon>Actinomycetes</taxon>
        <taxon>Streptosporangiales</taxon>
        <taxon>Thermomonosporaceae</taxon>
        <taxon>Actinomadura</taxon>
    </lineage>
</organism>
<dbReference type="Gene3D" id="3.40.190.10">
    <property type="entry name" value="Periplasmic binding protein-like II"/>
    <property type="match status" value="1"/>
</dbReference>
<evidence type="ECO:0000313" key="2">
    <source>
        <dbReference type="EMBL" id="MBE1537718.1"/>
    </source>
</evidence>
<keyword evidence="1" id="KW-0732">Signal</keyword>
<keyword evidence="3" id="KW-1185">Reference proteome</keyword>
<reference evidence="2 3" key="1">
    <citation type="submission" date="2020-10" db="EMBL/GenBank/DDBJ databases">
        <title>Sequencing the genomes of 1000 actinobacteria strains.</title>
        <authorList>
            <person name="Klenk H.-P."/>
        </authorList>
    </citation>
    <scope>NUCLEOTIDE SEQUENCE [LARGE SCALE GENOMIC DNA]</scope>
    <source>
        <strain evidence="2 3">DSM 46744</strain>
    </source>
</reference>
<sequence>MRASMRRGLSTAVAALLVGGLAAACGGDDGSSGDGKVELTVDVFGEPGYEELYKQYEASHPNVTIKQRKVSSLDDFKPRIQQWMATGSGAGDVVMLEEGILPLYMQQPDKFVNLFDHGGKELEQNFVSWKWQAGVTPDGKQLVGLGTDVGALAMCYRTDLFDKAGLPTERDKVSELWPTWDDYLKVGQDFQSKMKDSKWLDGPTAVWRVTVLQQAGAGPGHSYFDKSNELVFSTNPAVKSSFDTALKFEQNKLTADMSIFTPPWQTALKRDTFATVPCPSWMLGGIKEFSGDYGKGKWDVAAVPGGSGYWGGSWLAVPKQTDHAKEAAELAKFLTSPEGQVGAFKAANVFPSSPQAAKDPAVAEAKDEYFNNAPVGEIFGEMVAKAQPVYLGPKNEDVRQAVENVLISVGQGKVDAGEAWNKAVEEAEKAAR</sequence>
<dbReference type="InterPro" id="IPR006059">
    <property type="entry name" value="SBP"/>
</dbReference>
<accession>A0ABR9K4T8</accession>
<feature type="chain" id="PRO_5046579702" evidence="1">
    <location>
        <begin position="25"/>
        <end position="432"/>
    </location>
</feature>
<dbReference type="PROSITE" id="PS51257">
    <property type="entry name" value="PROKAR_LIPOPROTEIN"/>
    <property type="match status" value="1"/>
</dbReference>
<dbReference type="EMBL" id="JADBDZ010000001">
    <property type="protein sequence ID" value="MBE1537718.1"/>
    <property type="molecule type" value="Genomic_DNA"/>
</dbReference>
<dbReference type="InterPro" id="IPR050490">
    <property type="entry name" value="Bact_solute-bd_prot1"/>
</dbReference>
<dbReference type="PANTHER" id="PTHR43649:SF32">
    <property type="entry name" value="SUGAR BINDING SECRETED PROTEIN"/>
    <property type="match status" value="1"/>
</dbReference>
<protein>
    <submittedName>
        <fullName evidence="2">Cellobiose transport system substrate-binding protein</fullName>
    </submittedName>
</protein>
<proteinExistence type="predicted"/>